<organism evidence="4 5">
    <name type="scientific">Veronia nyctiphanis</name>
    <dbReference type="NCBI Taxonomy" id="1278244"/>
    <lineage>
        <taxon>Bacteria</taxon>
        <taxon>Pseudomonadati</taxon>
        <taxon>Pseudomonadota</taxon>
        <taxon>Gammaproteobacteria</taxon>
        <taxon>Vibrionales</taxon>
        <taxon>Vibrionaceae</taxon>
        <taxon>Veronia</taxon>
    </lineage>
</organism>
<comment type="caution">
    <text evidence="4">The sequence shown here is derived from an EMBL/GenBank/DDBJ whole genome shotgun (WGS) entry which is preliminary data.</text>
</comment>
<keyword evidence="5" id="KW-1185">Reference proteome</keyword>
<protein>
    <recommendedName>
        <fullName evidence="3">Outer membrane protein beta-barrel domain-containing protein</fullName>
    </recommendedName>
</protein>
<dbReference type="AlphaFoldDB" id="A0A4V1LSH5"/>
<dbReference type="OrthoDB" id="5906146at2"/>
<feature type="domain" description="Outer membrane protein beta-barrel" evidence="3">
    <location>
        <begin position="12"/>
        <end position="208"/>
    </location>
</feature>
<evidence type="ECO:0000313" key="4">
    <source>
        <dbReference type="EMBL" id="RXJ71718.1"/>
    </source>
</evidence>
<dbReference type="EMBL" id="PEIB01000033">
    <property type="protein sequence ID" value="RXJ71718.1"/>
    <property type="molecule type" value="Genomic_DNA"/>
</dbReference>
<gene>
    <name evidence="4" type="ORF">CS022_19925</name>
</gene>
<proteinExistence type="predicted"/>
<dbReference type="SUPFAM" id="SSF56925">
    <property type="entry name" value="OMPA-like"/>
    <property type="match status" value="1"/>
</dbReference>
<dbReference type="Pfam" id="PF13505">
    <property type="entry name" value="OMP_b-brl"/>
    <property type="match status" value="1"/>
</dbReference>
<feature type="chain" id="PRO_5020910732" description="Outer membrane protein beta-barrel domain-containing protein" evidence="2">
    <location>
        <begin position="23"/>
        <end position="210"/>
    </location>
</feature>
<evidence type="ECO:0000256" key="1">
    <source>
        <dbReference type="ARBA" id="ARBA00022729"/>
    </source>
</evidence>
<keyword evidence="1 2" id="KW-0732">Signal</keyword>
<dbReference type="Gene3D" id="2.40.160.20">
    <property type="match status" value="1"/>
</dbReference>
<feature type="signal peptide" evidence="2">
    <location>
        <begin position="1"/>
        <end position="22"/>
    </location>
</feature>
<dbReference type="InterPro" id="IPR027385">
    <property type="entry name" value="Beta-barrel_OMP"/>
</dbReference>
<dbReference type="RefSeq" id="WP_129123693.1">
    <property type="nucleotide sequence ID" value="NZ_PEIB01000033.1"/>
</dbReference>
<dbReference type="InterPro" id="IPR011250">
    <property type="entry name" value="OMP/PagP_B-barrel"/>
</dbReference>
<reference evidence="4 5" key="1">
    <citation type="submission" date="2017-10" db="EMBL/GenBank/DDBJ databases">
        <title>Nyctiphanis sp. nov., isolated from the stomach of the euphausiid Nyctiphanes simplex (Hansen, 1911) in the Gulf of California.</title>
        <authorList>
            <person name="Gomez-Gil B."/>
            <person name="Aguilar-Mendez M."/>
            <person name="Lopez-Cortes A."/>
            <person name="Gomez-Gutierrez J."/>
            <person name="Roque A."/>
            <person name="Lang E."/>
            <person name="Gonzalez-Castillo A."/>
        </authorList>
    </citation>
    <scope>NUCLEOTIDE SEQUENCE [LARGE SCALE GENOMIC DNA]</scope>
    <source>
        <strain evidence="4 5">CAIM 600</strain>
    </source>
</reference>
<accession>A0A4V1LSH5</accession>
<evidence type="ECO:0000259" key="3">
    <source>
        <dbReference type="Pfam" id="PF13505"/>
    </source>
</evidence>
<dbReference type="Proteomes" id="UP000290287">
    <property type="component" value="Unassembled WGS sequence"/>
</dbReference>
<sequence length="210" mass="23376">MKNFILAAAFQLLAIISTTALASSYSITELYNNGKYYGGLNYVKTEYDIRDAQQRLNKENSVDESVGAGMSGHIGFETLANKNWMVGVEVEAKKYEGRRLKTKTGTNLTVVSAHGVGGNLKADYYLNDEFYVGAKVGVEHITMKAEATDAGTINKFRSKDTVLTYGVQVGYHIRTDLTAKVEFRRGKFSDRQTDFDTDIESLMVGFEFKI</sequence>
<evidence type="ECO:0000256" key="2">
    <source>
        <dbReference type="SAM" id="SignalP"/>
    </source>
</evidence>
<evidence type="ECO:0000313" key="5">
    <source>
        <dbReference type="Proteomes" id="UP000290287"/>
    </source>
</evidence>
<name>A0A4V1LSH5_9GAMM</name>